<protein>
    <submittedName>
        <fullName evidence="1 3">Uncharacterized protein</fullName>
    </submittedName>
</protein>
<dbReference type="EMBL" id="MU003695">
    <property type="protein sequence ID" value="KAF2813729.1"/>
    <property type="molecule type" value="Genomic_DNA"/>
</dbReference>
<dbReference type="AlphaFoldDB" id="A0A6A6YZ01"/>
<reference evidence="1 3" key="1">
    <citation type="journal article" date="2020" name="Stud. Mycol.">
        <title>101 Dothideomycetes genomes: a test case for predicting lifestyles and emergence of pathogens.</title>
        <authorList>
            <person name="Haridas S."/>
            <person name="Albert R."/>
            <person name="Binder M."/>
            <person name="Bloem J."/>
            <person name="Labutti K."/>
            <person name="Salamov A."/>
            <person name="Andreopoulos B."/>
            <person name="Baker S."/>
            <person name="Barry K."/>
            <person name="Bills G."/>
            <person name="Bluhm B."/>
            <person name="Cannon C."/>
            <person name="Castanera R."/>
            <person name="Culley D."/>
            <person name="Daum C."/>
            <person name="Ezra D."/>
            <person name="Gonzalez J."/>
            <person name="Henrissat B."/>
            <person name="Kuo A."/>
            <person name="Liang C."/>
            <person name="Lipzen A."/>
            <person name="Lutzoni F."/>
            <person name="Magnuson J."/>
            <person name="Mondo S."/>
            <person name="Nolan M."/>
            <person name="Ohm R."/>
            <person name="Pangilinan J."/>
            <person name="Park H.-J."/>
            <person name="Ramirez L."/>
            <person name="Alfaro M."/>
            <person name="Sun H."/>
            <person name="Tritt A."/>
            <person name="Yoshinaga Y."/>
            <person name="Zwiers L.-H."/>
            <person name="Turgeon B."/>
            <person name="Goodwin S."/>
            <person name="Spatafora J."/>
            <person name="Crous P."/>
            <person name="Grigoriev I."/>
        </authorList>
    </citation>
    <scope>NUCLEOTIDE SEQUENCE</scope>
    <source>
        <strain evidence="1 3">CBS 304.34</strain>
    </source>
</reference>
<accession>A0A6A6YZ01</accession>
<proteinExistence type="predicted"/>
<evidence type="ECO:0000313" key="3">
    <source>
        <dbReference type="RefSeq" id="XP_033580693.1"/>
    </source>
</evidence>
<dbReference type="GeneID" id="54467993"/>
<name>A0A6A6YZ01_9PEZI</name>
<dbReference type="OrthoDB" id="4387771at2759"/>
<gene>
    <name evidence="1 3" type="ORF">BDZ99DRAFT_553600</name>
</gene>
<dbReference type="RefSeq" id="XP_033580693.1">
    <property type="nucleotide sequence ID" value="XM_033727100.1"/>
</dbReference>
<evidence type="ECO:0000313" key="2">
    <source>
        <dbReference type="Proteomes" id="UP000504636"/>
    </source>
</evidence>
<dbReference type="Proteomes" id="UP000504636">
    <property type="component" value="Unplaced"/>
</dbReference>
<sequence>MEGVVQCFQYPSQVLRGYQRAATSIDPSQLPAVPLYTNLHRKTQDSDAQSLSSSDTDIMARWTVKKAVDGLASTYNLVQRFLGASVPGRRIVPRQNEKNDGQVQVRLDTGEKVDGRFLTIYLQANKQASASTLLKFIKKYGTHENLAVGKFDTKAEDLDAEVERVCNDMVEQAEKKL</sequence>
<evidence type="ECO:0000313" key="1">
    <source>
        <dbReference type="EMBL" id="KAF2813729.1"/>
    </source>
</evidence>
<organism evidence="1">
    <name type="scientific">Mytilinidion resinicola</name>
    <dbReference type="NCBI Taxonomy" id="574789"/>
    <lineage>
        <taxon>Eukaryota</taxon>
        <taxon>Fungi</taxon>
        <taxon>Dikarya</taxon>
        <taxon>Ascomycota</taxon>
        <taxon>Pezizomycotina</taxon>
        <taxon>Dothideomycetes</taxon>
        <taxon>Pleosporomycetidae</taxon>
        <taxon>Mytilinidiales</taxon>
        <taxon>Mytilinidiaceae</taxon>
        <taxon>Mytilinidion</taxon>
    </lineage>
</organism>
<reference evidence="3" key="2">
    <citation type="submission" date="2020-04" db="EMBL/GenBank/DDBJ databases">
        <authorList>
            <consortium name="NCBI Genome Project"/>
        </authorList>
    </citation>
    <scope>NUCLEOTIDE SEQUENCE</scope>
    <source>
        <strain evidence="3">CBS 304.34</strain>
    </source>
</reference>
<keyword evidence="2" id="KW-1185">Reference proteome</keyword>
<reference evidence="3" key="3">
    <citation type="submission" date="2025-04" db="UniProtKB">
        <authorList>
            <consortium name="RefSeq"/>
        </authorList>
    </citation>
    <scope>IDENTIFICATION</scope>
    <source>
        <strain evidence="3">CBS 304.34</strain>
    </source>
</reference>